<dbReference type="PROSITE" id="PS51257">
    <property type="entry name" value="PROKAR_LIPOPROTEIN"/>
    <property type="match status" value="1"/>
</dbReference>
<evidence type="ECO:0000313" key="3">
    <source>
        <dbReference type="Proteomes" id="UP000185062"/>
    </source>
</evidence>
<evidence type="ECO:0000313" key="2">
    <source>
        <dbReference type="EMBL" id="SIO42386.1"/>
    </source>
</evidence>
<dbReference type="Pfam" id="PF01471">
    <property type="entry name" value="PG_binding_1"/>
    <property type="match status" value="1"/>
</dbReference>
<dbReference type="EMBL" id="FSRO01000001">
    <property type="protein sequence ID" value="SIO42386.1"/>
    <property type="molecule type" value="Genomic_DNA"/>
</dbReference>
<sequence>MKQNKMSILITGSTFLLAVGLLSGCGDKPEEEIAGNKKVVTEFVEKGATAMEPVAGMDDMEHIGSIEDDGSVITDMYDIVSEKTDDMLDFPPEITSQSIDAMIENADKSIDFGEGLEEKAEIATSPAMDVMQTQPLMNDGAEVVAATPEIIRNVQQALADTGFNPGPADGLNGPRTLAAIVSFQKQNNLVVGQLTKETLRALGVNF</sequence>
<dbReference type="AlphaFoldDB" id="A0A1N6JE28"/>
<dbReference type="InterPro" id="IPR036366">
    <property type="entry name" value="PGBDSf"/>
</dbReference>
<evidence type="ECO:0000259" key="1">
    <source>
        <dbReference type="Pfam" id="PF01471"/>
    </source>
</evidence>
<feature type="domain" description="Peptidoglycan binding-like" evidence="1">
    <location>
        <begin position="150"/>
        <end position="202"/>
    </location>
</feature>
<reference evidence="2 3" key="1">
    <citation type="submission" date="2016-12" db="EMBL/GenBank/DDBJ databases">
        <authorList>
            <person name="Song W.-J."/>
            <person name="Kurnit D.M."/>
        </authorList>
    </citation>
    <scope>NUCLEOTIDE SEQUENCE [LARGE SCALE GENOMIC DNA]</scope>
    <source>
        <strain evidence="2 3">ATCC 49181</strain>
    </source>
</reference>
<dbReference type="InterPro" id="IPR036365">
    <property type="entry name" value="PGBD-like_sf"/>
</dbReference>
<proteinExistence type="predicted"/>
<dbReference type="Proteomes" id="UP000185062">
    <property type="component" value="Unassembled WGS sequence"/>
</dbReference>
<organism evidence="2 3">
    <name type="scientific">Nitrosomonas cryotolerans ATCC 49181</name>
    <dbReference type="NCBI Taxonomy" id="1131553"/>
    <lineage>
        <taxon>Bacteria</taxon>
        <taxon>Pseudomonadati</taxon>
        <taxon>Pseudomonadota</taxon>
        <taxon>Betaproteobacteria</taxon>
        <taxon>Nitrosomonadales</taxon>
        <taxon>Nitrosomonadaceae</taxon>
        <taxon>Nitrosomonas</taxon>
    </lineage>
</organism>
<dbReference type="eggNOG" id="COG3409">
    <property type="taxonomic scope" value="Bacteria"/>
</dbReference>
<protein>
    <submittedName>
        <fullName evidence="2">Putative peptidoglycan binding domain-containing protein</fullName>
    </submittedName>
</protein>
<name>A0A1N6JE28_9PROT</name>
<dbReference type="Gene3D" id="1.10.101.10">
    <property type="entry name" value="PGBD-like superfamily/PGBD"/>
    <property type="match status" value="1"/>
</dbReference>
<dbReference type="SUPFAM" id="SSF47090">
    <property type="entry name" value="PGBD-like"/>
    <property type="match status" value="1"/>
</dbReference>
<dbReference type="RefSeq" id="WP_051537500.1">
    <property type="nucleotide sequence ID" value="NZ_FSRO01000001.1"/>
</dbReference>
<keyword evidence="3" id="KW-1185">Reference proteome</keyword>
<dbReference type="InterPro" id="IPR002477">
    <property type="entry name" value="Peptidoglycan-bd-like"/>
</dbReference>
<dbReference type="STRING" id="44575.SAMN05216419_100481"/>
<gene>
    <name evidence="2" type="ORF">SAMN02743940_2521</name>
</gene>
<accession>A0A1N6JE28</accession>